<accession>A0A699KTW9</accession>
<evidence type="ECO:0000313" key="1">
    <source>
        <dbReference type="EMBL" id="GFB05658.1"/>
    </source>
</evidence>
<dbReference type="AlphaFoldDB" id="A0A699KTW9"/>
<comment type="caution">
    <text evidence="1">The sequence shown here is derived from an EMBL/GenBank/DDBJ whole genome shotgun (WGS) entry which is preliminary data.</text>
</comment>
<sequence>MYNLTDITTSLRLLISVLPIRTLYGEWHFTIANSMSTVLFLHASPMVIRRCPLPGPLTVSSVIHHVYDLYVIPPLTSISLIALTDVLYQVFQSRVVVPGNLCFSFPGEVLLSGVKVSLLE</sequence>
<protein>
    <submittedName>
        <fullName evidence="1">Uncharacterized protein</fullName>
    </submittedName>
</protein>
<gene>
    <name evidence="1" type="ORF">Tci_677629</name>
</gene>
<organism evidence="1">
    <name type="scientific">Tanacetum cinerariifolium</name>
    <name type="common">Dalmatian daisy</name>
    <name type="synonym">Chrysanthemum cinerariifolium</name>
    <dbReference type="NCBI Taxonomy" id="118510"/>
    <lineage>
        <taxon>Eukaryota</taxon>
        <taxon>Viridiplantae</taxon>
        <taxon>Streptophyta</taxon>
        <taxon>Embryophyta</taxon>
        <taxon>Tracheophyta</taxon>
        <taxon>Spermatophyta</taxon>
        <taxon>Magnoliopsida</taxon>
        <taxon>eudicotyledons</taxon>
        <taxon>Gunneridae</taxon>
        <taxon>Pentapetalae</taxon>
        <taxon>asterids</taxon>
        <taxon>campanulids</taxon>
        <taxon>Asterales</taxon>
        <taxon>Asteraceae</taxon>
        <taxon>Asteroideae</taxon>
        <taxon>Anthemideae</taxon>
        <taxon>Anthemidinae</taxon>
        <taxon>Tanacetum</taxon>
    </lineage>
</organism>
<name>A0A699KTW9_TANCI</name>
<proteinExistence type="predicted"/>
<dbReference type="EMBL" id="BKCJ010542601">
    <property type="protein sequence ID" value="GFB05658.1"/>
    <property type="molecule type" value="Genomic_DNA"/>
</dbReference>
<reference evidence="1" key="1">
    <citation type="journal article" date="2019" name="Sci. Rep.">
        <title>Draft genome of Tanacetum cinerariifolium, the natural source of mosquito coil.</title>
        <authorList>
            <person name="Yamashiro T."/>
            <person name="Shiraishi A."/>
            <person name="Satake H."/>
            <person name="Nakayama K."/>
        </authorList>
    </citation>
    <scope>NUCLEOTIDE SEQUENCE</scope>
</reference>